<organism evidence="2">
    <name type="scientific">Enterococcus faecalis</name>
    <name type="common">Streptococcus faecalis</name>
    <dbReference type="NCBI Taxonomy" id="1351"/>
    <lineage>
        <taxon>Bacteria</taxon>
        <taxon>Bacillati</taxon>
        <taxon>Bacillota</taxon>
        <taxon>Bacilli</taxon>
        <taxon>Lactobacillales</taxon>
        <taxon>Enterococcaceae</taxon>
        <taxon>Enterococcus</taxon>
    </lineage>
</organism>
<dbReference type="EMBL" id="KY513281">
    <property type="protein sequence ID" value="AQM74960.1"/>
    <property type="molecule type" value="Genomic_DNA"/>
</dbReference>
<protein>
    <submittedName>
        <fullName evidence="2">TraG family protein, putative</fullName>
    </submittedName>
</protein>
<sequence>MQTYKKELKPYLYLGIFLFVIGFGIGNFFWLLPGIDYFSKTNYLFTKDILTYIEQTFYRFFITPSLLGFSVGILGFLLGLLMYVRDNDRGIYRHGEEYGSARFATPAEMKKYEDPIPENNIIVSKHVKISLFNKRLPIKIRKNKFKTIKKDTFSGAFFIL</sequence>
<dbReference type="AlphaFoldDB" id="A0A1S5UT66"/>
<reference evidence="2" key="1">
    <citation type="journal article" date="2017" name="Eur. J. Clin. Microbiol. Infect. Dis.">
        <title>Linezolid-resistant enterococci in Polish hospitals: species, clonality and determinants of linezolid resistance.</title>
        <authorList>
            <person name="Gawryszewska I."/>
            <person name="Zabicka D."/>
            <person name="Hryniewicz W."/>
            <person name="Sadowy E."/>
        </authorList>
    </citation>
    <scope>NUCLEOTIDE SEQUENCE</scope>
    <source>
        <strain evidence="2">6742</strain>
        <plasmid evidence="2">p6742_2</plasmid>
    </source>
</reference>
<keyword evidence="1" id="KW-0472">Membrane</keyword>
<feature type="transmembrane region" description="Helical" evidence="1">
    <location>
        <begin position="12"/>
        <end position="32"/>
    </location>
</feature>
<keyword evidence="2" id="KW-0614">Plasmid</keyword>
<name>A0A1S5UT66_ENTFL</name>
<accession>A0A1S5UT66</accession>
<evidence type="ECO:0000256" key="1">
    <source>
        <dbReference type="SAM" id="Phobius"/>
    </source>
</evidence>
<geneLocation type="plasmid" evidence="2">
    <name>p6742_2</name>
</geneLocation>
<proteinExistence type="predicted"/>
<evidence type="ECO:0000313" key="2">
    <source>
        <dbReference type="EMBL" id="AQM74960.1"/>
    </source>
</evidence>
<feature type="transmembrane region" description="Helical" evidence="1">
    <location>
        <begin position="60"/>
        <end position="84"/>
    </location>
</feature>
<keyword evidence="1" id="KW-1133">Transmembrane helix</keyword>
<keyword evidence="1" id="KW-0812">Transmembrane</keyword>